<name>A0ABQ9FMW0_TEGGR</name>
<proteinExistence type="predicted"/>
<gene>
    <name evidence="1" type="ORF">KUTeg_003063</name>
</gene>
<protein>
    <submittedName>
        <fullName evidence="1">Uncharacterized protein</fullName>
    </submittedName>
</protein>
<keyword evidence="2" id="KW-1185">Reference proteome</keyword>
<organism evidence="1 2">
    <name type="scientific">Tegillarca granosa</name>
    <name type="common">Malaysian cockle</name>
    <name type="synonym">Anadara granosa</name>
    <dbReference type="NCBI Taxonomy" id="220873"/>
    <lineage>
        <taxon>Eukaryota</taxon>
        <taxon>Metazoa</taxon>
        <taxon>Spiralia</taxon>
        <taxon>Lophotrochozoa</taxon>
        <taxon>Mollusca</taxon>
        <taxon>Bivalvia</taxon>
        <taxon>Autobranchia</taxon>
        <taxon>Pteriomorphia</taxon>
        <taxon>Arcoida</taxon>
        <taxon>Arcoidea</taxon>
        <taxon>Arcidae</taxon>
        <taxon>Tegillarca</taxon>
    </lineage>
</organism>
<evidence type="ECO:0000313" key="2">
    <source>
        <dbReference type="Proteomes" id="UP001217089"/>
    </source>
</evidence>
<dbReference type="EMBL" id="JARBDR010000214">
    <property type="protein sequence ID" value="KAJ8317972.1"/>
    <property type="molecule type" value="Genomic_DNA"/>
</dbReference>
<dbReference type="Proteomes" id="UP001217089">
    <property type="component" value="Unassembled WGS sequence"/>
</dbReference>
<comment type="caution">
    <text evidence="1">The sequence shown here is derived from an EMBL/GenBank/DDBJ whole genome shotgun (WGS) entry which is preliminary data.</text>
</comment>
<sequence length="65" mass="7895">MTVFSVKCCKNMIQNKIYLWRRDLMMLDDVQNLKIQPGYLSFLSRDLIHKTYFDVPKIVNIYFFV</sequence>
<accession>A0ABQ9FMW0</accession>
<reference evidence="1 2" key="1">
    <citation type="submission" date="2022-12" db="EMBL/GenBank/DDBJ databases">
        <title>Chromosome-level genome of Tegillarca granosa.</title>
        <authorList>
            <person name="Kim J."/>
        </authorList>
    </citation>
    <scope>NUCLEOTIDE SEQUENCE [LARGE SCALE GENOMIC DNA]</scope>
    <source>
        <strain evidence="1">Teg-2019</strain>
        <tissue evidence="1">Adductor muscle</tissue>
    </source>
</reference>
<evidence type="ECO:0000313" key="1">
    <source>
        <dbReference type="EMBL" id="KAJ8317972.1"/>
    </source>
</evidence>